<protein>
    <submittedName>
        <fullName evidence="1">Uncharacterized protein</fullName>
    </submittedName>
</protein>
<evidence type="ECO:0000313" key="2">
    <source>
        <dbReference type="Proteomes" id="UP000233551"/>
    </source>
</evidence>
<dbReference type="EMBL" id="PGOL01001597">
    <property type="protein sequence ID" value="PKI56493.1"/>
    <property type="molecule type" value="Genomic_DNA"/>
</dbReference>
<name>A0A2I0JKK7_PUNGR</name>
<proteinExistence type="predicted"/>
<organism evidence="1 2">
    <name type="scientific">Punica granatum</name>
    <name type="common">Pomegranate</name>
    <dbReference type="NCBI Taxonomy" id="22663"/>
    <lineage>
        <taxon>Eukaryota</taxon>
        <taxon>Viridiplantae</taxon>
        <taxon>Streptophyta</taxon>
        <taxon>Embryophyta</taxon>
        <taxon>Tracheophyta</taxon>
        <taxon>Spermatophyta</taxon>
        <taxon>Magnoliopsida</taxon>
        <taxon>eudicotyledons</taxon>
        <taxon>Gunneridae</taxon>
        <taxon>Pentapetalae</taxon>
        <taxon>rosids</taxon>
        <taxon>malvids</taxon>
        <taxon>Myrtales</taxon>
        <taxon>Lythraceae</taxon>
        <taxon>Punica</taxon>
    </lineage>
</organism>
<accession>A0A2I0JKK7</accession>
<keyword evidence="2" id="KW-1185">Reference proteome</keyword>
<sequence length="586" mass="67219">MDLGGRKHVGYEVWSSLVWVEWRLLENGIGLTLFLPGFWAEDGLHEFWNLLKLERIWEVLLEEWRWSLRTVIHLVSVESENCGWFTRGGGHESSLVVWAAMCARCAGWWPKGADLLEASIAVEAVAQFVGSRPYCWGGCSSPLRRSWSSAESQLRRWGGCALFWFAGGRHLVVRDSSSRKERLHIPWDWESEPVVVLVAYGTCDLVIINRPIGVFDLAGSIDLFLKFARKKSSENSTPEFALFGVVSPLRNRDCCPLCVEFIDFFDFFVGVAGVFSEPWHRQLFLDWQACPPFFLKSSLFVPLGIALHFLTFRCRGCFDALFLVETWCLLERCAFEADECVWPWGSLSLDSYWRTFALVETRLASRHFSISIEMVASMLSGFLDYLRLRLRRGVPLGRVLSLSKYKGRAWQEFSRRGKTVKEQEVFAILMQERRGANWPKRRRASTSRDVCWVCKSCMHGHAVMCSHDAYGCAWSHEGMCMWHARDVSAHARNALSQTKLCGHERVPSESTLVGEFSVHLDYLSVKMIPLDYSVDELEEEDVPASSDVISVDLMEGRPYVTGLLEWWRDPVEVWKRRPECGIPLPR</sequence>
<comment type="caution">
    <text evidence="1">The sequence shown here is derived from an EMBL/GenBank/DDBJ whole genome shotgun (WGS) entry which is preliminary data.</text>
</comment>
<gene>
    <name evidence="1" type="ORF">CRG98_023131</name>
</gene>
<evidence type="ECO:0000313" key="1">
    <source>
        <dbReference type="EMBL" id="PKI56493.1"/>
    </source>
</evidence>
<dbReference type="Proteomes" id="UP000233551">
    <property type="component" value="Unassembled WGS sequence"/>
</dbReference>
<reference evidence="1 2" key="1">
    <citation type="submission" date="2017-11" db="EMBL/GenBank/DDBJ databases">
        <title>De-novo sequencing of pomegranate (Punica granatum L.) genome.</title>
        <authorList>
            <person name="Akparov Z."/>
            <person name="Amiraslanov A."/>
            <person name="Hajiyeva S."/>
            <person name="Abbasov M."/>
            <person name="Kaur K."/>
            <person name="Hamwieh A."/>
            <person name="Solovyev V."/>
            <person name="Salamov A."/>
            <person name="Braich B."/>
            <person name="Kosarev P."/>
            <person name="Mahmoud A."/>
            <person name="Hajiyev E."/>
            <person name="Babayeva S."/>
            <person name="Izzatullayeva V."/>
            <person name="Mammadov A."/>
            <person name="Mammadov A."/>
            <person name="Sharifova S."/>
            <person name="Ojaghi J."/>
            <person name="Eynullazada K."/>
            <person name="Bayramov B."/>
            <person name="Abdulazimova A."/>
            <person name="Shahmuradov I."/>
        </authorList>
    </citation>
    <scope>NUCLEOTIDE SEQUENCE [LARGE SCALE GENOMIC DNA]</scope>
    <source>
        <strain evidence="2">cv. AG2017</strain>
        <tissue evidence="1">Leaf</tissue>
    </source>
</reference>
<dbReference type="AlphaFoldDB" id="A0A2I0JKK7"/>